<evidence type="ECO:0000313" key="2">
    <source>
        <dbReference type="Proteomes" id="UP000789525"/>
    </source>
</evidence>
<evidence type="ECO:0000313" key="1">
    <source>
        <dbReference type="EMBL" id="CAG8768839.1"/>
    </source>
</evidence>
<name>A0ACA9QYF7_9GLOM</name>
<keyword evidence="2" id="KW-1185">Reference proteome</keyword>
<dbReference type="EMBL" id="CAJVPT010063566">
    <property type="protein sequence ID" value="CAG8768839.1"/>
    <property type="molecule type" value="Genomic_DNA"/>
</dbReference>
<feature type="non-terminal residue" evidence="1">
    <location>
        <position position="78"/>
    </location>
</feature>
<accession>A0ACA9QYF7</accession>
<proteinExistence type="predicted"/>
<gene>
    <name evidence="1" type="ORF">ACOLOM_LOCUS13636</name>
</gene>
<organism evidence="1 2">
    <name type="scientific">Acaulospora colombiana</name>
    <dbReference type="NCBI Taxonomy" id="27376"/>
    <lineage>
        <taxon>Eukaryota</taxon>
        <taxon>Fungi</taxon>
        <taxon>Fungi incertae sedis</taxon>
        <taxon>Mucoromycota</taxon>
        <taxon>Glomeromycotina</taxon>
        <taxon>Glomeromycetes</taxon>
        <taxon>Diversisporales</taxon>
        <taxon>Acaulosporaceae</taxon>
        <taxon>Acaulospora</taxon>
    </lineage>
</organism>
<comment type="caution">
    <text evidence="1">The sequence shown here is derived from an EMBL/GenBank/DDBJ whole genome shotgun (WGS) entry which is preliminary data.</text>
</comment>
<protein>
    <submittedName>
        <fullName evidence="1">4486_t:CDS:1</fullName>
    </submittedName>
</protein>
<dbReference type="Proteomes" id="UP000789525">
    <property type="component" value="Unassembled WGS sequence"/>
</dbReference>
<reference evidence="1" key="1">
    <citation type="submission" date="2021-06" db="EMBL/GenBank/DDBJ databases">
        <authorList>
            <person name="Kallberg Y."/>
            <person name="Tangrot J."/>
            <person name="Rosling A."/>
        </authorList>
    </citation>
    <scope>NUCLEOTIDE SEQUENCE</scope>
    <source>
        <strain evidence="1">CL356</strain>
    </source>
</reference>
<sequence length="78" mass="8581">MGAGGSKPGDARSSEDAKVPDYYEILGVEESATGEDIKKAFRKLALIHHPDKNPNNVEEATKRFATMQQAYEVLSDEQ</sequence>